<reference evidence="3" key="1">
    <citation type="submission" date="2022-11" db="UniProtKB">
        <authorList>
            <consortium name="WormBaseParasite"/>
        </authorList>
    </citation>
    <scope>IDENTIFICATION</scope>
</reference>
<keyword evidence="1" id="KW-0732">Signal</keyword>
<evidence type="ECO:0000313" key="3">
    <source>
        <dbReference type="WBParaSite" id="PSAMB.scaffold969size37862.g10053.t1"/>
    </source>
</evidence>
<sequence length="124" mass="13599">MTSRLLLTLLLAVISGELFIPSVAGSENNSVTILSSNSPPKPVETPLFCNCSYTISPLCTRNATCNANSVAQVLRKRAQLMKEIIDKANVFPGDETNNQARDDICHTLRDTEIIDSVLVEYLDE</sequence>
<name>A0A914XN49_9BILA</name>
<accession>A0A914XN49</accession>
<dbReference type="WBParaSite" id="PSAMB.scaffold969size37862.g10053.t1">
    <property type="protein sequence ID" value="PSAMB.scaffold969size37862.g10053.t1"/>
    <property type="gene ID" value="PSAMB.scaffold969size37862.g10053"/>
</dbReference>
<dbReference type="Proteomes" id="UP000887566">
    <property type="component" value="Unplaced"/>
</dbReference>
<organism evidence="2 3">
    <name type="scientific">Plectus sambesii</name>
    <dbReference type="NCBI Taxonomy" id="2011161"/>
    <lineage>
        <taxon>Eukaryota</taxon>
        <taxon>Metazoa</taxon>
        <taxon>Ecdysozoa</taxon>
        <taxon>Nematoda</taxon>
        <taxon>Chromadorea</taxon>
        <taxon>Plectida</taxon>
        <taxon>Plectina</taxon>
        <taxon>Plectoidea</taxon>
        <taxon>Plectidae</taxon>
        <taxon>Plectus</taxon>
    </lineage>
</organism>
<dbReference type="AlphaFoldDB" id="A0A914XN49"/>
<feature type="chain" id="PRO_5037961960" evidence="1">
    <location>
        <begin position="26"/>
        <end position="124"/>
    </location>
</feature>
<evidence type="ECO:0000256" key="1">
    <source>
        <dbReference type="SAM" id="SignalP"/>
    </source>
</evidence>
<feature type="signal peptide" evidence="1">
    <location>
        <begin position="1"/>
        <end position="25"/>
    </location>
</feature>
<proteinExistence type="predicted"/>
<evidence type="ECO:0000313" key="2">
    <source>
        <dbReference type="Proteomes" id="UP000887566"/>
    </source>
</evidence>
<protein>
    <submittedName>
        <fullName evidence="3">Uncharacterized protein</fullName>
    </submittedName>
</protein>
<keyword evidence="2" id="KW-1185">Reference proteome</keyword>